<accession>A0A0D2H6L4</accession>
<dbReference type="GO" id="GO:0016020">
    <property type="term" value="C:membrane"/>
    <property type="evidence" value="ECO:0007669"/>
    <property type="project" value="UniProtKB-SubCell"/>
</dbReference>
<dbReference type="GO" id="GO:0022857">
    <property type="term" value="F:transmembrane transporter activity"/>
    <property type="evidence" value="ECO:0007669"/>
    <property type="project" value="InterPro"/>
</dbReference>
<dbReference type="GO" id="GO:0000981">
    <property type="term" value="F:DNA-binding transcription factor activity, RNA polymerase II-specific"/>
    <property type="evidence" value="ECO:0007669"/>
    <property type="project" value="InterPro"/>
</dbReference>
<dbReference type="PANTHER" id="PTHR43791:SF65">
    <property type="entry name" value="MAJOR FACILITATOR SUPERFAMILY (MFS) PROFILE DOMAIN-CONTAINING PROTEIN-RELATED"/>
    <property type="match status" value="1"/>
</dbReference>
<keyword evidence="2" id="KW-0813">Transport</keyword>
<dbReference type="InterPro" id="IPR007219">
    <property type="entry name" value="XnlR_reg_dom"/>
</dbReference>
<feature type="transmembrane region" description="Helical" evidence="12">
    <location>
        <begin position="203"/>
        <end position="222"/>
    </location>
</feature>
<evidence type="ECO:0000256" key="3">
    <source>
        <dbReference type="ARBA" id="ARBA00022692"/>
    </source>
</evidence>
<feature type="transmembrane region" description="Helical" evidence="12">
    <location>
        <begin position="392"/>
        <end position="411"/>
    </location>
</feature>
<keyword evidence="9" id="KW-0804">Transcription</keyword>
<feature type="region of interest" description="Disordered" evidence="11">
    <location>
        <begin position="1230"/>
        <end position="1260"/>
    </location>
</feature>
<feature type="transmembrane region" description="Helical" evidence="12">
    <location>
        <begin position="266"/>
        <end position="291"/>
    </location>
</feature>
<dbReference type="PROSITE" id="PS50850">
    <property type="entry name" value="MFS"/>
    <property type="match status" value="1"/>
</dbReference>
<comment type="subcellular location">
    <subcellularLocation>
        <location evidence="1">Membrane</location>
        <topology evidence="1">Multi-pass membrane protein</topology>
    </subcellularLocation>
</comment>
<dbReference type="SMART" id="SM00906">
    <property type="entry name" value="Fungal_trans"/>
    <property type="match status" value="1"/>
</dbReference>
<name>A0A0D2H6L4_9EURO</name>
<evidence type="ECO:0000259" key="13">
    <source>
        <dbReference type="PROSITE" id="PS50850"/>
    </source>
</evidence>
<evidence type="ECO:0000256" key="10">
    <source>
        <dbReference type="ARBA" id="ARBA00023242"/>
    </source>
</evidence>
<feature type="compositionally biased region" description="Polar residues" evidence="11">
    <location>
        <begin position="8"/>
        <end position="21"/>
    </location>
</feature>
<feature type="compositionally biased region" description="Low complexity" evidence="11">
    <location>
        <begin position="1159"/>
        <end position="1170"/>
    </location>
</feature>
<sequence length="1260" mass="140630">MAEVTKPDTLSQDKFATSTMTQKEKDAASIEAGTSDPIELDDLDGRAKHSFTGSTQQHAFSVPIDAEYWKGVYDQAQYEGRHRFDPSIQWSSSEEKKLIRKIDFRIMLWVWIMFSSLDLIRRNINRAVSDNMLDELNMNTNDFNNGQTIYLFSFLAAELPGGLLSKKIGPDVLTPVCICIWGTICACQSLITNRTGFYLTRAFLGMAQGGFIPDMVLYLTYFYKSNELPIRLSVFWTAIPVTQIVGALMAAGLLKMRGLHNWSGWQWLFLIEGLLSIVVGLLTFLVMPASITETHKILRGRIAWLHGKTGWFTEREEKILVNRLLRDDPSKGNMHNRQHVSVKRITKAVMNTDLWPLYILGLIAFIPFQPAANYLSLTLRNLGYTVFEANMLAVPGYAIFFINILVVTWMSERFHERLLVSSLSVWWVLPFLIGLLAIPRSASPWVRYALLTGVNGEPYTHAILVSLISRNSNDVGTRAVSAAVYNMCYQFGSIIAVNVYRNDDKPYYYRGNRALIGITCASIVLFFLAKLYYVKRNQHKETRWMALSPIEQEQYLSTTTDTGSRRLDIKCSRTTPCSSCAAAGVQCEFRADDWKRAPISHEYVGALEGRVAALELLLSSIKTSAPSQRSALIDGIDFLDHLPSIPSKTQAGMGSGTSVCDGPEGFWGMDQDGGPVFHAPGSAYATGLLSFRKTNPILDPPPTLLDNIASIPKVVVQECVALFFKWQQPFCTLVERDALLERCRHHRRPPNHSPSFLLHAVCALGALMSDDPNIRELADRFAASAEEGISDKCFWYSSHIATAQTMLLCAVFATGKGQVSKAWMYSGMALRMTQDLGIHESNSPVLPEHAQSALLVNLELRRRMSLTFSISDKIFSLLYGRPPMNEDHSFALERPVLDSPNSSWEQMASCTDETVSVPLWAPQVDQLRNKSTDDPDQPDVPTLLLTKQAELGKIITDIQLQVHSKRKLRHLSEYWHQALYNKLNSRLWSWHDSLPGDMRWSRWSSNLEEVEPSLANLHMIYHTARISLNRSLLSGEVHGTSLELSRLVSDALEACNSSVEAIIGIFRRFGAQHTLKNAPLNFVHGAVAAVDATLVMVSRSPKHRNSPPHIQDTCLSVIDTALADMACAWEMANDARRGLREVLSSWSISFDTTSDHSKPSSPQATTTTSSSNFFHFRDSCVVQNVTPRGHHVQSSMPNVVGAPPLDLELLAQSDFDDDLATMFHNPEDSDSNFWNSVTGSGTPSSSSSTSSQASAYVYGT</sequence>
<dbReference type="GO" id="GO:0003677">
    <property type="term" value="F:DNA binding"/>
    <property type="evidence" value="ECO:0007669"/>
    <property type="project" value="UniProtKB-KW"/>
</dbReference>
<evidence type="ECO:0000256" key="1">
    <source>
        <dbReference type="ARBA" id="ARBA00004141"/>
    </source>
</evidence>
<dbReference type="Pfam" id="PF07690">
    <property type="entry name" value="MFS_1"/>
    <property type="match status" value="1"/>
</dbReference>
<evidence type="ECO:0000256" key="11">
    <source>
        <dbReference type="SAM" id="MobiDB-lite"/>
    </source>
</evidence>
<feature type="transmembrane region" description="Helical" evidence="12">
    <location>
        <begin position="418"/>
        <end position="438"/>
    </location>
</feature>
<dbReference type="GO" id="GO:0008270">
    <property type="term" value="F:zinc ion binding"/>
    <property type="evidence" value="ECO:0007669"/>
    <property type="project" value="InterPro"/>
</dbReference>
<keyword evidence="10" id="KW-0539">Nucleus</keyword>
<protein>
    <recommendedName>
        <fullName evidence="13">Major facilitator superfamily (MFS) profile domain-containing protein</fullName>
    </recommendedName>
</protein>
<dbReference type="EMBL" id="KN848074">
    <property type="protein sequence ID" value="KIX97485.1"/>
    <property type="molecule type" value="Genomic_DNA"/>
</dbReference>
<keyword evidence="5 12" id="KW-1133">Transmembrane helix</keyword>
<evidence type="ECO:0000256" key="5">
    <source>
        <dbReference type="ARBA" id="ARBA00022989"/>
    </source>
</evidence>
<organism evidence="14 15">
    <name type="scientific">Fonsecaea multimorphosa CBS 102226</name>
    <dbReference type="NCBI Taxonomy" id="1442371"/>
    <lineage>
        <taxon>Eukaryota</taxon>
        <taxon>Fungi</taxon>
        <taxon>Dikarya</taxon>
        <taxon>Ascomycota</taxon>
        <taxon>Pezizomycotina</taxon>
        <taxon>Eurotiomycetes</taxon>
        <taxon>Chaetothyriomycetidae</taxon>
        <taxon>Chaetothyriales</taxon>
        <taxon>Herpotrichiellaceae</taxon>
        <taxon>Fonsecaea</taxon>
    </lineage>
</organism>
<dbReference type="GO" id="GO:0006351">
    <property type="term" value="P:DNA-templated transcription"/>
    <property type="evidence" value="ECO:0007669"/>
    <property type="project" value="InterPro"/>
</dbReference>
<dbReference type="VEuPathDB" id="FungiDB:Z520_06937"/>
<reference evidence="14 15" key="1">
    <citation type="submission" date="2015-01" db="EMBL/GenBank/DDBJ databases">
        <title>The Genome Sequence of Fonsecaea multimorphosa CBS 102226.</title>
        <authorList>
            <consortium name="The Broad Institute Genomics Platform"/>
            <person name="Cuomo C."/>
            <person name="de Hoog S."/>
            <person name="Gorbushina A."/>
            <person name="Stielow B."/>
            <person name="Teixiera M."/>
            <person name="Abouelleil A."/>
            <person name="Chapman S.B."/>
            <person name="Priest M."/>
            <person name="Young S.K."/>
            <person name="Wortman J."/>
            <person name="Nusbaum C."/>
            <person name="Birren B."/>
        </authorList>
    </citation>
    <scope>NUCLEOTIDE SEQUENCE [LARGE SCALE GENOMIC DNA]</scope>
    <source>
        <strain evidence="14 15">CBS 102226</strain>
    </source>
</reference>
<keyword evidence="4" id="KW-0479">Metal-binding</keyword>
<feature type="transmembrane region" description="Helical" evidence="12">
    <location>
        <begin position="234"/>
        <end position="254"/>
    </location>
</feature>
<keyword evidence="7" id="KW-0238">DNA-binding</keyword>
<dbReference type="SUPFAM" id="SSF103473">
    <property type="entry name" value="MFS general substrate transporter"/>
    <property type="match status" value="1"/>
</dbReference>
<feature type="region of interest" description="Disordered" evidence="11">
    <location>
        <begin position="1"/>
        <end position="37"/>
    </location>
</feature>
<dbReference type="InterPro" id="IPR020846">
    <property type="entry name" value="MFS_dom"/>
</dbReference>
<dbReference type="OrthoDB" id="1935484at2759"/>
<proteinExistence type="predicted"/>
<dbReference type="AlphaFoldDB" id="A0A0D2H6L4"/>
<dbReference type="CDD" id="cd00067">
    <property type="entry name" value="GAL4"/>
    <property type="match status" value="1"/>
</dbReference>
<evidence type="ECO:0000256" key="4">
    <source>
        <dbReference type="ARBA" id="ARBA00022723"/>
    </source>
</evidence>
<feature type="region of interest" description="Disordered" evidence="11">
    <location>
        <begin position="1151"/>
        <end position="1170"/>
    </location>
</feature>
<feature type="compositionally biased region" description="Low complexity" evidence="11">
    <location>
        <begin position="1236"/>
        <end position="1251"/>
    </location>
</feature>
<evidence type="ECO:0000256" key="12">
    <source>
        <dbReference type="SAM" id="Phobius"/>
    </source>
</evidence>
<feature type="transmembrane region" description="Helical" evidence="12">
    <location>
        <begin position="354"/>
        <end position="372"/>
    </location>
</feature>
<evidence type="ECO:0000256" key="2">
    <source>
        <dbReference type="ARBA" id="ARBA00022448"/>
    </source>
</evidence>
<keyword evidence="8 12" id="KW-0472">Membrane</keyword>
<keyword evidence="3 12" id="KW-0812">Transmembrane</keyword>
<dbReference type="GeneID" id="27712683"/>
<dbReference type="RefSeq" id="XP_016631608.1">
    <property type="nucleotide sequence ID" value="XM_016777437.1"/>
</dbReference>
<evidence type="ECO:0000313" key="14">
    <source>
        <dbReference type="EMBL" id="KIX97485.1"/>
    </source>
</evidence>
<evidence type="ECO:0000256" key="8">
    <source>
        <dbReference type="ARBA" id="ARBA00023136"/>
    </source>
</evidence>
<evidence type="ECO:0000256" key="9">
    <source>
        <dbReference type="ARBA" id="ARBA00023163"/>
    </source>
</evidence>
<dbReference type="Gene3D" id="1.20.1250.20">
    <property type="entry name" value="MFS general substrate transporter like domains"/>
    <property type="match status" value="2"/>
</dbReference>
<keyword evidence="15" id="KW-1185">Reference proteome</keyword>
<dbReference type="InterPro" id="IPR001138">
    <property type="entry name" value="Zn2Cys6_DnaBD"/>
</dbReference>
<dbReference type="Proteomes" id="UP000053411">
    <property type="component" value="Unassembled WGS sequence"/>
</dbReference>
<dbReference type="Pfam" id="PF04082">
    <property type="entry name" value="Fungal_trans"/>
    <property type="match status" value="1"/>
</dbReference>
<dbReference type="InterPro" id="IPR011701">
    <property type="entry name" value="MFS"/>
</dbReference>
<dbReference type="Gene3D" id="4.10.240.10">
    <property type="entry name" value="Zn(2)-C6 fungal-type DNA-binding domain"/>
    <property type="match status" value="1"/>
</dbReference>
<feature type="transmembrane region" description="Helical" evidence="12">
    <location>
        <begin position="514"/>
        <end position="533"/>
    </location>
</feature>
<dbReference type="CDD" id="cd12148">
    <property type="entry name" value="fungal_TF_MHR"/>
    <property type="match status" value="1"/>
</dbReference>
<dbReference type="InterPro" id="IPR036259">
    <property type="entry name" value="MFS_trans_sf"/>
</dbReference>
<evidence type="ECO:0000256" key="7">
    <source>
        <dbReference type="ARBA" id="ARBA00023125"/>
    </source>
</evidence>
<dbReference type="FunFam" id="1.20.1250.20:FF:000106">
    <property type="entry name" value="MFS transporter, putative"/>
    <property type="match status" value="1"/>
</dbReference>
<dbReference type="PANTHER" id="PTHR43791">
    <property type="entry name" value="PERMEASE-RELATED"/>
    <property type="match status" value="1"/>
</dbReference>
<evidence type="ECO:0000313" key="15">
    <source>
        <dbReference type="Proteomes" id="UP000053411"/>
    </source>
</evidence>
<dbReference type="InterPro" id="IPR036864">
    <property type="entry name" value="Zn2-C6_fun-type_DNA-bd_sf"/>
</dbReference>
<keyword evidence="6" id="KW-0805">Transcription regulation</keyword>
<evidence type="ECO:0000256" key="6">
    <source>
        <dbReference type="ARBA" id="ARBA00023015"/>
    </source>
</evidence>
<feature type="domain" description="Major facilitator superfamily (MFS) profile" evidence="13">
    <location>
        <begin position="104"/>
        <end position="538"/>
    </location>
</feature>
<gene>
    <name evidence="14" type="ORF">Z520_06937</name>
</gene>